<dbReference type="Proteomes" id="UP000613208">
    <property type="component" value="Unassembled WGS sequence"/>
</dbReference>
<keyword evidence="2" id="KW-1185">Reference proteome</keyword>
<sequence>MKVREKKRQKQTFFSISTCQYKTNIAILREDKNGVVKKENCHEHKWFVEEKKDMGHSRLRLFLYGGLCFSGE</sequence>
<name>A0A916VDN8_9FIRM</name>
<proteinExistence type="predicted"/>
<dbReference type="EMBL" id="BLYI01000047">
    <property type="protein sequence ID" value="GFO86005.1"/>
    <property type="molecule type" value="Genomic_DNA"/>
</dbReference>
<evidence type="ECO:0000313" key="1">
    <source>
        <dbReference type="EMBL" id="GFO86005.1"/>
    </source>
</evidence>
<gene>
    <name evidence="1" type="ORF">ANBU17_23520</name>
</gene>
<reference evidence="1" key="1">
    <citation type="submission" date="2020-06" db="EMBL/GenBank/DDBJ databases">
        <title>Characterization of fructooligosaccharide metabolism and fructooligosaccharide-degrading enzymes in human commensal butyrate producers.</title>
        <authorList>
            <person name="Tanno H."/>
            <person name="Fujii T."/>
            <person name="Hirano K."/>
            <person name="Maeno S."/>
            <person name="Tonozuka T."/>
            <person name="Sakamoto M."/>
            <person name="Ohkuma M."/>
            <person name="Tochio T."/>
            <person name="Endo A."/>
        </authorList>
    </citation>
    <scope>NUCLEOTIDE SEQUENCE</scope>
    <source>
        <strain evidence="1">JCM 17466</strain>
    </source>
</reference>
<dbReference type="AlphaFoldDB" id="A0A916VDN8"/>
<comment type="caution">
    <text evidence="1">The sequence shown here is derived from an EMBL/GenBank/DDBJ whole genome shotgun (WGS) entry which is preliminary data.</text>
</comment>
<organism evidence="1 2">
    <name type="scientific">Anaerostipes butyraticus</name>
    <dbReference type="NCBI Taxonomy" id="645466"/>
    <lineage>
        <taxon>Bacteria</taxon>
        <taxon>Bacillati</taxon>
        <taxon>Bacillota</taxon>
        <taxon>Clostridia</taxon>
        <taxon>Lachnospirales</taxon>
        <taxon>Lachnospiraceae</taxon>
        <taxon>Anaerostipes</taxon>
    </lineage>
</organism>
<accession>A0A916VDN8</accession>
<protein>
    <submittedName>
        <fullName evidence="1">Uncharacterized protein</fullName>
    </submittedName>
</protein>
<evidence type="ECO:0000313" key="2">
    <source>
        <dbReference type="Proteomes" id="UP000613208"/>
    </source>
</evidence>